<keyword evidence="5" id="KW-1185">Reference proteome</keyword>
<feature type="chain" id="PRO_5010245722" description="Lipoprotein" evidence="3">
    <location>
        <begin position="26"/>
        <end position="451"/>
    </location>
</feature>
<evidence type="ECO:0000256" key="2">
    <source>
        <dbReference type="SAM" id="Phobius"/>
    </source>
</evidence>
<feature type="region of interest" description="Disordered" evidence="1">
    <location>
        <begin position="354"/>
        <end position="383"/>
    </location>
</feature>
<gene>
    <name evidence="4" type="ORF">SAMN05444354_103404</name>
</gene>
<keyword evidence="2" id="KW-0812">Transmembrane</keyword>
<evidence type="ECO:0000313" key="5">
    <source>
        <dbReference type="Proteomes" id="UP000182719"/>
    </source>
</evidence>
<proteinExistence type="predicted"/>
<protein>
    <recommendedName>
        <fullName evidence="6">Lipoprotein</fullName>
    </recommendedName>
</protein>
<evidence type="ECO:0000256" key="1">
    <source>
        <dbReference type="SAM" id="MobiDB-lite"/>
    </source>
</evidence>
<keyword evidence="2" id="KW-0472">Membrane</keyword>
<keyword evidence="3" id="KW-0732">Signal</keyword>
<dbReference type="EMBL" id="FOAP01000003">
    <property type="protein sequence ID" value="SEL05149.1"/>
    <property type="molecule type" value="Genomic_DNA"/>
</dbReference>
<feature type="transmembrane region" description="Helical" evidence="2">
    <location>
        <begin position="185"/>
        <end position="208"/>
    </location>
</feature>
<feature type="compositionally biased region" description="Basic and acidic residues" evidence="1">
    <location>
        <begin position="365"/>
        <end position="383"/>
    </location>
</feature>
<keyword evidence="2" id="KW-1133">Transmembrane helix</keyword>
<reference evidence="5" key="1">
    <citation type="submission" date="2016-10" db="EMBL/GenBank/DDBJ databases">
        <authorList>
            <person name="Varghese N."/>
            <person name="Submissions S."/>
        </authorList>
    </citation>
    <scope>NUCLEOTIDE SEQUENCE [LARGE SCALE GENOMIC DNA]</scope>
    <source>
        <strain evidence="5">DSM 17044</strain>
    </source>
</reference>
<feature type="transmembrane region" description="Helical" evidence="2">
    <location>
        <begin position="159"/>
        <end position="178"/>
    </location>
</feature>
<dbReference type="Proteomes" id="UP000182719">
    <property type="component" value="Unassembled WGS sequence"/>
</dbReference>
<dbReference type="OrthoDB" id="5525481at2"/>
<feature type="signal peptide" evidence="3">
    <location>
        <begin position="1"/>
        <end position="25"/>
    </location>
</feature>
<sequence length="451" mass="47610">MGIAAVRHWLGVVGCLALLSSCATSREAGAPGRPARAVQVQPLSGGRAKLSFPPAAFPGWERLSVQEAQAMLSALHEAFLKDSPHIRILAPPGAAAQSPHAEAWERRLRQEWLSRWGPALVPLPDTLAHSRLLQALRLSPQFMGEGVREAAHELFRSPVFLASVTLSVLVYFAAWLAPEPVFSKAFASAATVALALVVGVVELTHLAWACVRLYRESEAARSPGALEAAAERFGKAVGGAGLRALVLVASFGVGKAMPSVPGAGGLMGAPRYAVEGGVALGAAASVQVVAAGALVVSGVATGEVAAGLCGGTALCSVQSAAGGVKLSTRYGPAHTRQNPPHNEAIEQELARREAAGHRDLRKNKAQLDARSEPSLDPEPVRGVRFRRPDASSLRPEGVRHNTNYVSNPRDLKRELEALEAMRRADPEAIHELYLLDGTLVRRYMPAGRPAP</sequence>
<evidence type="ECO:0000256" key="3">
    <source>
        <dbReference type="SAM" id="SignalP"/>
    </source>
</evidence>
<name>A0A1H7M225_STIAU</name>
<evidence type="ECO:0000313" key="4">
    <source>
        <dbReference type="EMBL" id="SEL05149.1"/>
    </source>
</evidence>
<accession>A0A1H7M225</accession>
<dbReference type="AlphaFoldDB" id="A0A1H7M225"/>
<evidence type="ECO:0008006" key="6">
    <source>
        <dbReference type="Google" id="ProtNLM"/>
    </source>
</evidence>
<dbReference type="RefSeq" id="WP_143101355.1">
    <property type="nucleotide sequence ID" value="NZ_FOAP01000003.1"/>
</dbReference>
<dbReference type="PROSITE" id="PS51257">
    <property type="entry name" value="PROKAR_LIPOPROTEIN"/>
    <property type="match status" value="1"/>
</dbReference>
<organism evidence="4 5">
    <name type="scientific">Stigmatella aurantiaca</name>
    <dbReference type="NCBI Taxonomy" id="41"/>
    <lineage>
        <taxon>Bacteria</taxon>
        <taxon>Pseudomonadati</taxon>
        <taxon>Myxococcota</taxon>
        <taxon>Myxococcia</taxon>
        <taxon>Myxococcales</taxon>
        <taxon>Cystobacterineae</taxon>
        <taxon>Archangiaceae</taxon>
        <taxon>Stigmatella</taxon>
    </lineage>
</organism>